<dbReference type="EMBL" id="QKMR01000027">
    <property type="protein sequence ID" value="PYG84964.1"/>
    <property type="molecule type" value="Genomic_DNA"/>
</dbReference>
<dbReference type="OrthoDB" id="9804620at2"/>
<dbReference type="PROSITE" id="PS51737">
    <property type="entry name" value="RECOMBINASE_DNA_BIND"/>
    <property type="match status" value="1"/>
</dbReference>
<dbReference type="InterPro" id="IPR025827">
    <property type="entry name" value="Zn_ribbon_recom_dom"/>
</dbReference>
<dbReference type="PROSITE" id="PS51736">
    <property type="entry name" value="RECOMBINASES_3"/>
    <property type="match status" value="1"/>
</dbReference>
<dbReference type="PANTHER" id="PTHR30461">
    <property type="entry name" value="DNA-INVERTASE FROM LAMBDOID PROPHAGE"/>
    <property type="match status" value="1"/>
</dbReference>
<proteinExistence type="predicted"/>
<organism evidence="3 4">
    <name type="scientific">Ruminiclostridium sufflavum DSM 19573</name>
    <dbReference type="NCBI Taxonomy" id="1121337"/>
    <lineage>
        <taxon>Bacteria</taxon>
        <taxon>Bacillati</taxon>
        <taxon>Bacillota</taxon>
        <taxon>Clostridia</taxon>
        <taxon>Eubacteriales</taxon>
        <taxon>Oscillospiraceae</taxon>
        <taxon>Ruminiclostridium</taxon>
    </lineage>
</organism>
<dbReference type="InterPro" id="IPR050639">
    <property type="entry name" value="SSR_resolvase"/>
</dbReference>
<dbReference type="Pfam" id="PF00239">
    <property type="entry name" value="Resolvase"/>
    <property type="match status" value="1"/>
</dbReference>
<dbReference type="Pfam" id="PF07508">
    <property type="entry name" value="Recombinase"/>
    <property type="match status" value="1"/>
</dbReference>
<evidence type="ECO:0000313" key="3">
    <source>
        <dbReference type="EMBL" id="PYG84964.1"/>
    </source>
</evidence>
<dbReference type="Gene3D" id="3.90.1750.20">
    <property type="entry name" value="Putative Large Serine Recombinase, Chain B, Domain 2"/>
    <property type="match status" value="1"/>
</dbReference>
<dbReference type="InterPro" id="IPR011109">
    <property type="entry name" value="DNA_bind_recombinase_dom"/>
</dbReference>
<dbReference type="CDD" id="cd00338">
    <property type="entry name" value="Ser_Recombinase"/>
    <property type="match status" value="1"/>
</dbReference>
<dbReference type="GO" id="GO:0003677">
    <property type="term" value="F:DNA binding"/>
    <property type="evidence" value="ECO:0007669"/>
    <property type="project" value="InterPro"/>
</dbReference>
<dbReference type="InterPro" id="IPR038109">
    <property type="entry name" value="DNA_bind_recomb_sf"/>
</dbReference>
<reference evidence="3 4" key="1">
    <citation type="submission" date="2018-06" db="EMBL/GenBank/DDBJ databases">
        <title>Genomic Encyclopedia of Type Strains, Phase I: the one thousand microbial genomes (KMG-I) project.</title>
        <authorList>
            <person name="Kyrpides N."/>
        </authorList>
    </citation>
    <scope>NUCLEOTIDE SEQUENCE [LARGE SCALE GENOMIC DNA]</scope>
    <source>
        <strain evidence="3 4">DSM 19573</strain>
    </source>
</reference>
<evidence type="ECO:0000259" key="1">
    <source>
        <dbReference type="PROSITE" id="PS51736"/>
    </source>
</evidence>
<comment type="caution">
    <text evidence="3">The sequence shown here is derived from an EMBL/GenBank/DDBJ whole genome shotgun (WGS) entry which is preliminary data.</text>
</comment>
<dbReference type="InterPro" id="IPR006119">
    <property type="entry name" value="Resolv_N"/>
</dbReference>
<dbReference type="AlphaFoldDB" id="A0A318XSV8"/>
<evidence type="ECO:0000313" key="4">
    <source>
        <dbReference type="Proteomes" id="UP000248132"/>
    </source>
</evidence>
<keyword evidence="4" id="KW-1185">Reference proteome</keyword>
<dbReference type="Gene3D" id="3.40.50.1390">
    <property type="entry name" value="Resolvase, N-terminal catalytic domain"/>
    <property type="match status" value="1"/>
</dbReference>
<dbReference type="PANTHER" id="PTHR30461:SF23">
    <property type="entry name" value="DNA RECOMBINASE-RELATED"/>
    <property type="match status" value="1"/>
</dbReference>
<protein>
    <submittedName>
        <fullName evidence="3">DNA invertase Pin-like site-specific DNA recombinase</fullName>
    </submittedName>
</protein>
<dbReference type="SUPFAM" id="SSF53041">
    <property type="entry name" value="Resolvase-like"/>
    <property type="match status" value="1"/>
</dbReference>
<dbReference type="SMART" id="SM00857">
    <property type="entry name" value="Resolvase"/>
    <property type="match status" value="1"/>
</dbReference>
<feature type="domain" description="Recombinase" evidence="2">
    <location>
        <begin position="174"/>
        <end position="299"/>
    </location>
</feature>
<feature type="domain" description="Resolvase/invertase-type recombinase catalytic" evidence="1">
    <location>
        <begin position="18"/>
        <end position="165"/>
    </location>
</feature>
<dbReference type="Pfam" id="PF13408">
    <property type="entry name" value="Zn_ribbon_recom"/>
    <property type="match status" value="1"/>
</dbReference>
<dbReference type="Proteomes" id="UP000248132">
    <property type="component" value="Unassembled WGS sequence"/>
</dbReference>
<accession>A0A318XSV8</accession>
<sequence length="404" mass="46461">MRVSIIQPTVKAKKRKKRVCAYARVSTDGYKQGESLENQVTYYKKLISSNTEYEFAGIFADKGITGTKDDRPEFQRMLKLCREGKIDLIITKSISRFARNTVVVLKYVRELKDIGIEVRFEKENISTISGDCELMLTVLSSFAEEESRSVSENIKWRYRKKFEKGELVINANRFLGYDKDEYGDLIINPAEAEIVKRIYTEYLNGNGMLKISKLLNSEGIPTVTGSKWNEASIRDILKNEKYKGDVMLQKTYTPNYLSKLKKRNRGQVDSYYIEDNHSPIITKEAWERVQLEMQKRAEAKGNSICSIKCLNRYPLSGILFCSKCGSPLRRRTWNSKYSCKKIVWQCSSYVKNGKDACEGTVIDDEIISRLNITESTVVKEEIQNGKKHYSYTSKGKQNGYGTEC</sequence>
<dbReference type="InterPro" id="IPR036162">
    <property type="entry name" value="Resolvase-like_N_sf"/>
</dbReference>
<evidence type="ECO:0000259" key="2">
    <source>
        <dbReference type="PROSITE" id="PS51737"/>
    </source>
</evidence>
<name>A0A318XSV8_9FIRM</name>
<dbReference type="RefSeq" id="WP_110463380.1">
    <property type="nucleotide sequence ID" value="NZ_QKMR01000027.1"/>
</dbReference>
<dbReference type="GO" id="GO:0000150">
    <property type="term" value="F:DNA strand exchange activity"/>
    <property type="evidence" value="ECO:0007669"/>
    <property type="project" value="InterPro"/>
</dbReference>
<gene>
    <name evidence="3" type="ORF">LY28_03422</name>
</gene>